<evidence type="ECO:0000313" key="4">
    <source>
        <dbReference type="Proteomes" id="UP001187192"/>
    </source>
</evidence>
<feature type="domain" description="Ubiquitin-like" evidence="2">
    <location>
        <begin position="80"/>
        <end position="148"/>
    </location>
</feature>
<dbReference type="SUPFAM" id="SSF54236">
    <property type="entry name" value="Ubiquitin-like"/>
    <property type="match status" value="1"/>
</dbReference>
<dbReference type="Gene3D" id="3.10.20.90">
    <property type="entry name" value="Phosphatidylinositol 3-kinase Catalytic Subunit, Chain A, domain 1"/>
    <property type="match status" value="1"/>
</dbReference>
<sequence length="176" mass="19351">MMIKFRSKKYFCRSSSKLSRNDSGGGNKLKGGDQNKESCGGGNNNNNNNNVTEIKWELRPGGMLVQRRENSGQSVGEGMITIRVSTVSQWHDISIEATSTFGELKMILSLMTGLEPKEQRLLFKGKERDDGEYLHMVGVGDKDKVLLLQDPATKEMKLLSLAGGQPIANTCPTISV</sequence>
<dbReference type="InterPro" id="IPR000626">
    <property type="entry name" value="Ubiquitin-like_dom"/>
</dbReference>
<dbReference type="Proteomes" id="UP001187192">
    <property type="component" value="Unassembled WGS sequence"/>
</dbReference>
<dbReference type="AlphaFoldDB" id="A0AA87ZXY9"/>
<proteinExistence type="predicted"/>
<evidence type="ECO:0000313" key="3">
    <source>
        <dbReference type="EMBL" id="GMN42647.1"/>
    </source>
</evidence>
<dbReference type="EMBL" id="BTGU01000014">
    <property type="protein sequence ID" value="GMN42647.1"/>
    <property type="molecule type" value="Genomic_DNA"/>
</dbReference>
<organism evidence="3 4">
    <name type="scientific">Ficus carica</name>
    <name type="common">Common fig</name>
    <dbReference type="NCBI Taxonomy" id="3494"/>
    <lineage>
        <taxon>Eukaryota</taxon>
        <taxon>Viridiplantae</taxon>
        <taxon>Streptophyta</taxon>
        <taxon>Embryophyta</taxon>
        <taxon>Tracheophyta</taxon>
        <taxon>Spermatophyta</taxon>
        <taxon>Magnoliopsida</taxon>
        <taxon>eudicotyledons</taxon>
        <taxon>Gunneridae</taxon>
        <taxon>Pentapetalae</taxon>
        <taxon>rosids</taxon>
        <taxon>fabids</taxon>
        <taxon>Rosales</taxon>
        <taxon>Moraceae</taxon>
        <taxon>Ficeae</taxon>
        <taxon>Ficus</taxon>
    </lineage>
</organism>
<comment type="caution">
    <text evidence="3">The sequence shown here is derived from an EMBL/GenBank/DDBJ whole genome shotgun (WGS) entry which is preliminary data.</text>
</comment>
<dbReference type="PANTHER" id="PTHR47376">
    <property type="entry name" value="OS02G0597700 PROTEIN"/>
    <property type="match status" value="1"/>
</dbReference>
<evidence type="ECO:0000259" key="2">
    <source>
        <dbReference type="PROSITE" id="PS50053"/>
    </source>
</evidence>
<evidence type="ECO:0000256" key="1">
    <source>
        <dbReference type="SAM" id="MobiDB-lite"/>
    </source>
</evidence>
<keyword evidence="4" id="KW-1185">Reference proteome</keyword>
<dbReference type="Pfam" id="PF00240">
    <property type="entry name" value="ubiquitin"/>
    <property type="match status" value="1"/>
</dbReference>
<accession>A0AA87ZXY9</accession>
<dbReference type="InterPro" id="IPR029071">
    <property type="entry name" value="Ubiquitin-like_domsf"/>
</dbReference>
<dbReference type="PROSITE" id="PS50053">
    <property type="entry name" value="UBIQUITIN_2"/>
    <property type="match status" value="1"/>
</dbReference>
<feature type="region of interest" description="Disordered" evidence="1">
    <location>
        <begin position="16"/>
        <end position="50"/>
    </location>
</feature>
<reference evidence="3" key="1">
    <citation type="submission" date="2023-07" db="EMBL/GenBank/DDBJ databases">
        <title>draft genome sequence of fig (Ficus carica).</title>
        <authorList>
            <person name="Takahashi T."/>
            <person name="Nishimura K."/>
        </authorList>
    </citation>
    <scope>NUCLEOTIDE SEQUENCE</scope>
</reference>
<gene>
    <name evidence="3" type="ORF">TIFTF001_011852</name>
</gene>
<name>A0AA87ZXY9_FICCA</name>
<protein>
    <recommendedName>
        <fullName evidence="2">Ubiquitin-like domain-containing protein</fullName>
    </recommendedName>
</protein>